<dbReference type="PANTHER" id="PTHR35610:SF7">
    <property type="entry name" value="3-ISOPROPYLMALATE DEHYDRATASE"/>
    <property type="match status" value="1"/>
</dbReference>
<dbReference type="SUPFAM" id="SSF159659">
    <property type="entry name" value="Cgl1923-like"/>
    <property type="match status" value="1"/>
</dbReference>
<dbReference type="OrthoDB" id="150941at2"/>
<name>A0A5K7Z331_9BACT</name>
<organism evidence="1 2">
    <name type="scientific">Desulfosarcina widdelii</name>
    <dbReference type="NCBI Taxonomy" id="947919"/>
    <lineage>
        <taxon>Bacteria</taxon>
        <taxon>Pseudomonadati</taxon>
        <taxon>Thermodesulfobacteriota</taxon>
        <taxon>Desulfobacteria</taxon>
        <taxon>Desulfobacterales</taxon>
        <taxon>Desulfosarcinaceae</taxon>
        <taxon>Desulfosarcina</taxon>
    </lineage>
</organism>
<evidence type="ECO:0000313" key="1">
    <source>
        <dbReference type="EMBL" id="BBO75060.1"/>
    </source>
</evidence>
<dbReference type="InterPro" id="IPR019151">
    <property type="entry name" value="Proteasome_assmbl_chaperone_2"/>
</dbReference>
<keyword evidence="1" id="KW-0436">Ligase</keyword>
<accession>A0A5K7Z331</accession>
<gene>
    <name evidence="1" type="ORF">DSCW_24770</name>
</gene>
<dbReference type="InterPro" id="IPR038389">
    <property type="entry name" value="PSMG2_sf"/>
</dbReference>
<keyword evidence="2" id="KW-1185">Reference proteome</keyword>
<proteinExistence type="predicted"/>
<sequence length="301" mass="33141">MAVDSRCIPADNEAMKFDTLQLETMPALSSPTVVVGLRGWGNALEVASAMATFIVDSLDGKAVGRIDSDACYRYDENRPDVRIEDGRLKSIHASGGSFFAVKSDSDQGDLLILVADEPSLNWQRFCKDLADLALNMGARGVISLGSMFDSVLHTDLIISAFTTGDDYAEIFNRHRVLPINYQGPSAIHTLILDACAKRGLPGASLWCHCPAYLQGIVHHGMLIQLARVLSDMVSVSLGTQKLESLWNALEIQIQELIADNPKLEGIVDQIRKKKRRGAIQNREDTENKQADVIRLKDFFDP</sequence>
<dbReference type="Pfam" id="PF09754">
    <property type="entry name" value="PAC2"/>
    <property type="match status" value="1"/>
</dbReference>
<protein>
    <submittedName>
        <fullName evidence="1">Carboxylate--amine ligase</fullName>
    </submittedName>
</protein>
<reference evidence="1 2" key="1">
    <citation type="submission" date="2019-11" db="EMBL/GenBank/DDBJ databases">
        <title>Comparative genomics of hydrocarbon-degrading Desulfosarcina strains.</title>
        <authorList>
            <person name="Watanabe M."/>
            <person name="Kojima H."/>
            <person name="Fukui M."/>
        </authorList>
    </citation>
    <scope>NUCLEOTIDE SEQUENCE [LARGE SCALE GENOMIC DNA]</scope>
    <source>
        <strain evidence="1 2">PP31</strain>
    </source>
</reference>
<dbReference type="KEGG" id="dwd:DSCW_24770"/>
<dbReference type="AlphaFoldDB" id="A0A5K7Z331"/>
<dbReference type="Gene3D" id="3.40.50.10900">
    <property type="entry name" value="PAC-like subunit"/>
    <property type="match status" value="1"/>
</dbReference>
<dbReference type="Proteomes" id="UP000427769">
    <property type="component" value="Chromosome"/>
</dbReference>
<dbReference type="EMBL" id="AP021875">
    <property type="protein sequence ID" value="BBO75060.1"/>
    <property type="molecule type" value="Genomic_DNA"/>
</dbReference>
<dbReference type="RefSeq" id="WP_155304014.1">
    <property type="nucleotide sequence ID" value="NZ_AP021875.1"/>
</dbReference>
<evidence type="ECO:0000313" key="2">
    <source>
        <dbReference type="Proteomes" id="UP000427769"/>
    </source>
</evidence>
<dbReference type="PANTHER" id="PTHR35610">
    <property type="entry name" value="3-ISOPROPYLMALATE DEHYDRATASE-RELATED"/>
    <property type="match status" value="1"/>
</dbReference>
<dbReference type="GO" id="GO:0016874">
    <property type="term" value="F:ligase activity"/>
    <property type="evidence" value="ECO:0007669"/>
    <property type="project" value="UniProtKB-KW"/>
</dbReference>